<keyword evidence="3" id="KW-1185">Reference proteome</keyword>
<feature type="coiled-coil region" evidence="1">
    <location>
        <begin position="23"/>
        <end position="50"/>
    </location>
</feature>
<protein>
    <submittedName>
        <fullName evidence="2">Uncharacterized protein</fullName>
    </submittedName>
</protein>
<reference evidence="2 3" key="1">
    <citation type="submission" date="2013-06" db="EMBL/GenBank/DDBJ databases">
        <authorList>
            <person name="Adawi E.C."/>
            <person name="Merrill C.A."/>
            <person name="Sargent C.J."/>
            <person name="Fisher J.N."/>
            <person name="Gardner A.V."/>
            <person name="Lunt B.L."/>
            <person name="Merrill B.D."/>
            <person name="Breakwell D.P."/>
            <person name="Burnett S.H."/>
            <person name="Grose J.H."/>
        </authorList>
    </citation>
    <scope>NUCLEOTIDE SEQUENCE [LARGE SCALE GENOMIC DNA]</scope>
</reference>
<evidence type="ECO:0000313" key="3">
    <source>
        <dbReference type="Proteomes" id="UP000016711"/>
    </source>
</evidence>
<name>T2A7G5_9CAUD</name>
<evidence type="ECO:0000256" key="1">
    <source>
        <dbReference type="SAM" id="Coils"/>
    </source>
</evidence>
<sequence>MSNDNEGEKATVEPSLPSQLMSAAALRSQAAQLLEQASQVDRAVAEAELARREARKPKQPALGGAGDRAVVAFTKYQAGREYAYAAVGWRVGGAVRWTVTGQNTDRMNWAGLLQFIGEANWPSLHLMTESELLGPMPDDEAPVAERMGAYGRVLGSYSPGSVVDPLVRAEVPQAHGGAGGGGRGGFAAGGVVFGPGSPFGREREGGY</sequence>
<dbReference type="RefSeq" id="YP_008530969.1">
    <property type="nucleotide sequence ID" value="NC_022328.1"/>
</dbReference>
<evidence type="ECO:0000313" key="2">
    <source>
        <dbReference type="EMBL" id="AGU92001.1"/>
    </source>
</evidence>
<organism evidence="2 3">
    <name type="scientific">Mycobacterium phage Adawi</name>
    <dbReference type="NCBI Taxonomy" id="1354507"/>
    <lineage>
        <taxon>Viruses</taxon>
        <taxon>Duplodnaviria</taxon>
        <taxon>Heunggongvirae</taxon>
        <taxon>Uroviricota</taxon>
        <taxon>Caudoviricetes</taxon>
        <taxon>Bclasvirinae</taxon>
        <taxon>Coopervirus</taxon>
        <taxon>Coopervirus adawi</taxon>
    </lineage>
</organism>
<gene>
    <name evidence="2" type="ORF">ADAWI_89</name>
</gene>
<accession>T2A7G5</accession>
<dbReference type="KEGG" id="vg:16834861"/>
<keyword evidence="1" id="KW-0175">Coiled coil</keyword>
<dbReference type="GeneID" id="16834861"/>
<proteinExistence type="predicted"/>
<dbReference type="OrthoDB" id="13127at10239"/>
<dbReference type="Proteomes" id="UP000016711">
    <property type="component" value="Segment"/>
</dbReference>
<dbReference type="EMBL" id="KF279411">
    <property type="protein sequence ID" value="AGU92001.1"/>
    <property type="molecule type" value="Genomic_DNA"/>
</dbReference>